<reference evidence="8" key="1">
    <citation type="submission" date="2023-03" db="EMBL/GenBank/DDBJ databases">
        <title>Mating type loci evolution in Malassezia.</title>
        <authorList>
            <person name="Coelho M.A."/>
        </authorList>
    </citation>
    <scope>NUCLEOTIDE SEQUENCE</scope>
    <source>
        <strain evidence="8">CBS 11721</strain>
    </source>
</reference>
<evidence type="ECO:0000313" key="8">
    <source>
        <dbReference type="EMBL" id="WFD36887.1"/>
    </source>
</evidence>
<comment type="caution">
    <text evidence="6">Lacks conserved residue(s) required for the propagation of feature annotation.</text>
</comment>
<dbReference type="Pfam" id="PF03134">
    <property type="entry name" value="TB2_DP1_HVA22"/>
    <property type="match status" value="1"/>
</dbReference>
<dbReference type="Proteomes" id="UP001219933">
    <property type="component" value="Chromosome 5"/>
</dbReference>
<keyword evidence="5 6" id="KW-0472">Membrane</keyword>
<dbReference type="PANTHER" id="PTHR12300:SF161">
    <property type="entry name" value="RECEPTOR EXPRESSION-ENHANCING PROTEIN"/>
    <property type="match status" value="1"/>
</dbReference>
<comment type="similarity">
    <text evidence="2 6">Belongs to the DP1 family.</text>
</comment>
<evidence type="ECO:0000256" key="6">
    <source>
        <dbReference type="RuleBase" id="RU362006"/>
    </source>
</evidence>
<keyword evidence="9" id="KW-1185">Reference proteome</keyword>
<protein>
    <recommendedName>
        <fullName evidence="6">Protein YOP1</fullName>
    </recommendedName>
</protein>
<name>A0AAF0EY56_9BASI</name>
<keyword evidence="3 6" id="KW-0812">Transmembrane</keyword>
<dbReference type="AlphaFoldDB" id="A0AAF0EY56"/>
<feature type="region of interest" description="Disordered" evidence="7">
    <location>
        <begin position="232"/>
        <end position="337"/>
    </location>
</feature>
<gene>
    <name evidence="8" type="ORF">MCUN1_003778</name>
</gene>
<evidence type="ECO:0000256" key="4">
    <source>
        <dbReference type="ARBA" id="ARBA00022989"/>
    </source>
</evidence>
<dbReference type="InterPro" id="IPR004345">
    <property type="entry name" value="TB2_DP1_HVA22"/>
</dbReference>
<sequence length="337" mass="36028">MAPLVALATGAAMYGYPMYASYKVLSARVQQQHPHAQNAQRQSPSIWRSMRGSSDMMTQAPPAALLPDTERWVMYWCIAAIITLAENWFGWAWRWVPMYDVVKLLLVLWLILPQTNGTVYVYAYYLAPFLAAHERDIDKAVSTANGWSLSLVSAVLQTIANTLRTQLAAFFGPALQAAPQPAQVHSMPVPPSQHNPAQGTMMQAGAALQAGAPVAMGIGAAVANWISSAAQQAHDAAQQPAAHAHTDAGDPGAPPPRYPGISSRHPSVSSSRHASVSSPRHPSTSSPRQPSSRQASVSSPPMSPLTGHTEVLRTRRVFSPNPFDEPGPGPGSGPGRL</sequence>
<feature type="compositionally biased region" description="Low complexity" evidence="7">
    <location>
        <begin position="262"/>
        <end position="300"/>
    </location>
</feature>
<accession>A0AAF0EY56</accession>
<evidence type="ECO:0000313" key="9">
    <source>
        <dbReference type="Proteomes" id="UP001219933"/>
    </source>
</evidence>
<evidence type="ECO:0000256" key="7">
    <source>
        <dbReference type="SAM" id="MobiDB-lite"/>
    </source>
</evidence>
<evidence type="ECO:0000256" key="1">
    <source>
        <dbReference type="ARBA" id="ARBA00004141"/>
    </source>
</evidence>
<keyword evidence="4 6" id="KW-1133">Transmembrane helix</keyword>
<feature type="transmembrane region" description="Helical" evidence="6">
    <location>
        <begin position="72"/>
        <end position="92"/>
    </location>
</feature>
<evidence type="ECO:0000256" key="5">
    <source>
        <dbReference type="ARBA" id="ARBA00023136"/>
    </source>
</evidence>
<dbReference type="GO" id="GO:0016020">
    <property type="term" value="C:membrane"/>
    <property type="evidence" value="ECO:0007669"/>
    <property type="project" value="UniProtKB-SubCell"/>
</dbReference>
<dbReference type="EMBL" id="CP119881">
    <property type="protein sequence ID" value="WFD36887.1"/>
    <property type="molecule type" value="Genomic_DNA"/>
</dbReference>
<evidence type="ECO:0000256" key="2">
    <source>
        <dbReference type="ARBA" id="ARBA00008573"/>
    </source>
</evidence>
<feature type="transmembrane region" description="Helical" evidence="6">
    <location>
        <begin position="104"/>
        <end position="125"/>
    </location>
</feature>
<comment type="subcellular location">
    <subcellularLocation>
        <location evidence="1 6">Membrane</location>
        <topology evidence="1 6">Multi-pass membrane protein</topology>
    </subcellularLocation>
</comment>
<dbReference type="PANTHER" id="PTHR12300">
    <property type="entry name" value="HVA22-LIKE PROTEINS"/>
    <property type="match status" value="1"/>
</dbReference>
<organism evidence="8 9">
    <name type="scientific">Malassezia cuniculi</name>
    <dbReference type="NCBI Taxonomy" id="948313"/>
    <lineage>
        <taxon>Eukaryota</taxon>
        <taxon>Fungi</taxon>
        <taxon>Dikarya</taxon>
        <taxon>Basidiomycota</taxon>
        <taxon>Ustilaginomycotina</taxon>
        <taxon>Malasseziomycetes</taxon>
        <taxon>Malasseziales</taxon>
        <taxon>Malasseziaceae</taxon>
        <taxon>Malassezia</taxon>
    </lineage>
</organism>
<proteinExistence type="inferred from homology"/>
<feature type="compositionally biased region" description="Low complexity" evidence="7">
    <location>
        <begin position="232"/>
        <end position="243"/>
    </location>
</feature>
<evidence type="ECO:0000256" key="3">
    <source>
        <dbReference type="ARBA" id="ARBA00022692"/>
    </source>
</evidence>